<evidence type="ECO:0000259" key="4">
    <source>
        <dbReference type="PROSITE" id="PS50075"/>
    </source>
</evidence>
<dbReference type="GO" id="GO:0009366">
    <property type="term" value="C:enterobactin synthetase complex"/>
    <property type="evidence" value="ECO:0007669"/>
    <property type="project" value="TreeGrafter"/>
</dbReference>
<dbReference type="GO" id="GO:0043041">
    <property type="term" value="P:amino acid activation for nonribosomal peptide biosynthetic process"/>
    <property type="evidence" value="ECO:0007669"/>
    <property type="project" value="TreeGrafter"/>
</dbReference>
<dbReference type="SUPFAM" id="SSF47336">
    <property type="entry name" value="ACP-like"/>
    <property type="match status" value="1"/>
</dbReference>
<accession>A0A0N1JWR2</accession>
<dbReference type="InterPro" id="IPR023213">
    <property type="entry name" value="CAT-like_dom_sf"/>
</dbReference>
<evidence type="ECO:0000256" key="1">
    <source>
        <dbReference type="ARBA" id="ARBA00001957"/>
    </source>
</evidence>
<evidence type="ECO:0000256" key="2">
    <source>
        <dbReference type="ARBA" id="ARBA00022450"/>
    </source>
</evidence>
<proteinExistence type="predicted"/>
<dbReference type="Gene3D" id="3.30.559.10">
    <property type="entry name" value="Chloramphenicol acetyltransferase-like domain"/>
    <property type="match status" value="2"/>
</dbReference>
<reference evidence="6" key="1">
    <citation type="submission" date="2015-07" db="EMBL/GenBank/DDBJ databases">
        <authorList>
            <person name="Ju K.-S."/>
            <person name="Doroghazi J.R."/>
            <person name="Metcalf W.W."/>
        </authorList>
    </citation>
    <scope>NUCLEOTIDE SEQUENCE [LARGE SCALE GENOMIC DNA]</scope>
    <source>
        <strain evidence="6">NRRL ISP-5002</strain>
    </source>
</reference>
<dbReference type="GO" id="GO:0008610">
    <property type="term" value="P:lipid biosynthetic process"/>
    <property type="evidence" value="ECO:0007669"/>
    <property type="project" value="UniProtKB-ARBA"/>
</dbReference>
<dbReference type="PATRIC" id="fig|66876.3.peg.6216"/>
<gene>
    <name evidence="5" type="ORF">ADL29_28360</name>
</gene>
<comment type="caution">
    <text evidence="5">The sequence shown here is derived from an EMBL/GenBank/DDBJ whole genome shotgun (WGS) entry which is preliminary data.</text>
</comment>
<comment type="cofactor">
    <cofactor evidence="1">
        <name>pantetheine 4'-phosphate</name>
        <dbReference type="ChEBI" id="CHEBI:47942"/>
    </cofactor>
</comment>
<name>A0A0N1JWR2_9ACTN</name>
<dbReference type="SMART" id="SM00823">
    <property type="entry name" value="PKS_PP"/>
    <property type="match status" value="1"/>
</dbReference>
<feature type="domain" description="Carrier" evidence="4">
    <location>
        <begin position="498"/>
        <end position="572"/>
    </location>
</feature>
<dbReference type="GO" id="GO:0009239">
    <property type="term" value="P:enterobactin biosynthetic process"/>
    <property type="evidence" value="ECO:0007669"/>
    <property type="project" value="TreeGrafter"/>
</dbReference>
<keyword evidence="6" id="KW-1185">Reference proteome</keyword>
<dbReference type="GO" id="GO:0031177">
    <property type="term" value="F:phosphopantetheine binding"/>
    <property type="evidence" value="ECO:0007669"/>
    <property type="project" value="InterPro"/>
</dbReference>
<dbReference type="GO" id="GO:0005829">
    <property type="term" value="C:cytosol"/>
    <property type="evidence" value="ECO:0007669"/>
    <property type="project" value="TreeGrafter"/>
</dbReference>
<dbReference type="InterPro" id="IPR009081">
    <property type="entry name" value="PP-bd_ACP"/>
</dbReference>
<evidence type="ECO:0000256" key="3">
    <source>
        <dbReference type="ARBA" id="ARBA00022553"/>
    </source>
</evidence>
<organism evidence="5 6">
    <name type="scientific">Streptomyces chattanoogensis</name>
    <dbReference type="NCBI Taxonomy" id="66876"/>
    <lineage>
        <taxon>Bacteria</taxon>
        <taxon>Bacillati</taxon>
        <taxon>Actinomycetota</taxon>
        <taxon>Actinomycetes</taxon>
        <taxon>Kitasatosporales</taxon>
        <taxon>Streptomycetaceae</taxon>
        <taxon>Streptomyces</taxon>
    </lineage>
</organism>
<sequence length="1012" mass="109628">MTLDRKAVAARLARLDPAQRAALAAKMASARTGPPLRARSGPRERFPLGMDQERLWILDQLDPGSITYTLGFGLRFHGEFDLAAFTEAAHAVVRRHELLRCGVETEDGTPYLRVHPDRTADITFADLADGPSAEREDRRAAFIERQVQRPFDLSADPVLRLGIADLGGGDYQVVETMPHSFTDQWSYVRLNRELLEHYRAIKENTTPHVPDLPVQFGDFAQWQREYFAGPRGAEHRTFWREYLADVPGRLPLPYDGTPNSSDHAGRQYNFILDQDVAAAFLAKAREARTTSATAMVAAYVALLHEETGERDIVVGVPSVTRGQAVTEDLVGFLLTNVPIRVRLPRNPTPDQVLAATIEASTAVAEHREVPFSEIVEAAAPDRTSTRYPLLQTMLVQLTLDDTVFFTVPGADIYANAVPEGISSMDLTVAWWQVGEVVYGRIEYRTAVFRDATIERMAGRLLQLVARFVDAPGTPLRVRRVRGGDAPQSVFAPAVHTSSSAPGDLGKVAEVWRAVLGLPRADAGDVFFEVGGTSLLAVRLAHQLRAAGFTVTLKDVFTHPTLGQLAEALLSRTGTVPAARTPEPVGPLGPEQELLFEAGLEKVELWAHSYVLDATEPLEAERLRAAVDAVLAAHPTLSTIFTTTGTARTAHPGNRYRWRLEEPDAAPHEVAAAQRAELDAATGLQFAVSLIPDGPGRLVLSASHLVIDGLSWGVVISDLARAYRGLPLEAERTGYLEYAAALRRIDPAPQAAYWRAQLAAVRPLSWTSGRPNLHGSEVHFEVTVPCGTRRRSLEAESVTAVARALRPYSPDVVLSVMGLGREPLPALPDFDPGRAVGYYSSAYPLHVPLTGGGPLDDLAAVDEALRAVPDGGKPFALLLCSADAELRAEFAALALPRVVVNYVGTLTDPGEGSAGLFAVSGEIAAQGNELTESQVDVDVAVGIRGDQVVMRWLYSPDTVPEHAVREAAAQAARDLDALLRPAPAETVPGRLGVTEQGMDELFARLGQTRGGSK</sequence>
<evidence type="ECO:0000313" key="5">
    <source>
        <dbReference type="EMBL" id="KPC60635.1"/>
    </source>
</evidence>
<evidence type="ECO:0000313" key="6">
    <source>
        <dbReference type="Proteomes" id="UP000037982"/>
    </source>
</evidence>
<dbReference type="EMBL" id="LGKG01000158">
    <property type="protein sequence ID" value="KPC60635.1"/>
    <property type="molecule type" value="Genomic_DNA"/>
</dbReference>
<dbReference type="InterPro" id="IPR001242">
    <property type="entry name" value="Condensation_dom"/>
</dbReference>
<dbReference type="InterPro" id="IPR036736">
    <property type="entry name" value="ACP-like_sf"/>
</dbReference>
<dbReference type="SUPFAM" id="SSF52777">
    <property type="entry name" value="CoA-dependent acyltransferases"/>
    <property type="match status" value="4"/>
</dbReference>
<protein>
    <recommendedName>
        <fullName evidence="4">Carrier domain-containing protein</fullName>
    </recommendedName>
</protein>
<dbReference type="InterPro" id="IPR020806">
    <property type="entry name" value="PKS_PP-bd"/>
</dbReference>
<dbReference type="GO" id="GO:0047527">
    <property type="term" value="F:2,3-dihydroxybenzoate-serine ligase activity"/>
    <property type="evidence" value="ECO:0007669"/>
    <property type="project" value="TreeGrafter"/>
</dbReference>
<keyword evidence="2" id="KW-0596">Phosphopantetheine</keyword>
<dbReference type="Pfam" id="PF00550">
    <property type="entry name" value="PP-binding"/>
    <property type="match status" value="1"/>
</dbReference>
<dbReference type="CDD" id="cd19531">
    <property type="entry name" value="LCL_NRPS-like"/>
    <property type="match status" value="1"/>
</dbReference>
<dbReference type="PROSITE" id="PS50075">
    <property type="entry name" value="CARRIER"/>
    <property type="match status" value="1"/>
</dbReference>
<dbReference type="PANTHER" id="PTHR45527">
    <property type="entry name" value="NONRIBOSOMAL PEPTIDE SYNTHETASE"/>
    <property type="match status" value="1"/>
</dbReference>
<dbReference type="PANTHER" id="PTHR45527:SF1">
    <property type="entry name" value="FATTY ACID SYNTHASE"/>
    <property type="match status" value="1"/>
</dbReference>
<dbReference type="AlphaFoldDB" id="A0A0N1JWR2"/>
<dbReference type="Proteomes" id="UP000037982">
    <property type="component" value="Unassembled WGS sequence"/>
</dbReference>
<keyword evidence="3" id="KW-0597">Phosphoprotein</keyword>
<dbReference type="RefSeq" id="WP_053926417.1">
    <property type="nucleotide sequence ID" value="NZ_LGKG01000158.1"/>
</dbReference>
<dbReference type="Pfam" id="PF00668">
    <property type="entry name" value="Condensation"/>
    <property type="match status" value="2"/>
</dbReference>
<dbReference type="Gene3D" id="1.10.1200.10">
    <property type="entry name" value="ACP-like"/>
    <property type="match status" value="1"/>
</dbReference>
<dbReference type="Gene3D" id="3.30.559.30">
    <property type="entry name" value="Nonribosomal peptide synthetase, condensation domain"/>
    <property type="match status" value="2"/>
</dbReference>